<comment type="caution">
    <text evidence="1">The sequence shown here is derived from an EMBL/GenBank/DDBJ whole genome shotgun (WGS) entry which is preliminary data.</text>
</comment>
<dbReference type="Pfam" id="PF06723">
    <property type="entry name" value="MreB_Mbl"/>
    <property type="match status" value="1"/>
</dbReference>
<reference evidence="1 2" key="1">
    <citation type="submission" date="2022-06" db="EMBL/GenBank/DDBJ databases">
        <title>Sequencing the genomes of 1000 actinobacteria strains.</title>
        <authorList>
            <person name="Klenk H.-P."/>
        </authorList>
    </citation>
    <scope>NUCLEOTIDE SEQUENCE [LARGE SCALE GENOMIC DNA]</scope>
    <source>
        <strain evidence="1 2">DSM 41656</strain>
    </source>
</reference>
<keyword evidence="2" id="KW-1185">Reference proteome</keyword>
<evidence type="ECO:0000313" key="1">
    <source>
        <dbReference type="EMBL" id="MCP2311707.1"/>
    </source>
</evidence>
<dbReference type="Proteomes" id="UP001206483">
    <property type="component" value="Unassembled WGS sequence"/>
</dbReference>
<evidence type="ECO:0000313" key="2">
    <source>
        <dbReference type="Proteomes" id="UP001206483"/>
    </source>
</evidence>
<dbReference type="InterPro" id="IPR056546">
    <property type="entry name" value="MreB_MamK-like"/>
</dbReference>
<gene>
    <name evidence="1" type="ORF">FHR36_004870</name>
</gene>
<organism evidence="1 2">
    <name type="scientific">Kitasatospora paracochleata</name>
    <dbReference type="NCBI Taxonomy" id="58354"/>
    <lineage>
        <taxon>Bacteria</taxon>
        <taxon>Bacillati</taxon>
        <taxon>Actinomycetota</taxon>
        <taxon>Actinomycetes</taxon>
        <taxon>Kitasatosporales</taxon>
        <taxon>Streptomycetaceae</taxon>
        <taxon>Kitasatospora</taxon>
    </lineage>
</organism>
<accession>A0ABT1J2R8</accession>
<sequence length="319" mass="32811">MTGRSARFSQLVVELAWNPGAGEADSYAADMLTDGMATTMQLSAPVGSVVLVAPGAGGHPGVQPAVDAVRAMWPAAALRVVDETVAALVGACPEREPAACVVVHLDAVRTSVAVLAGREVVARGTVVGGARGLADAVAGHLRAEHRLDVGQEQCWAAAVHDGAFGPSPTVRNPGPVYGSVITADGARPGEPGKVSLSAAELRAVLAPAHRTVADLVGQLLRDTAPETAQAAANGGLLLTGPHPPGVDHHLSELTGLPARHAVEPKLGFDQPRVLRDGVTRLLAETPPAPDLAQFPARTLPDITWLTELMERRANPPGRP</sequence>
<dbReference type="RefSeq" id="WP_253800287.1">
    <property type="nucleotide sequence ID" value="NZ_BAAAUB010000002.1"/>
</dbReference>
<protein>
    <submittedName>
        <fullName evidence="1">Uncharacterized protein</fullName>
    </submittedName>
</protein>
<name>A0ABT1J2R8_9ACTN</name>
<proteinExistence type="predicted"/>
<dbReference type="EMBL" id="JAMZDX010000004">
    <property type="protein sequence ID" value="MCP2311707.1"/>
    <property type="molecule type" value="Genomic_DNA"/>
</dbReference>